<dbReference type="Proteomes" id="UP000036000">
    <property type="component" value="Chromosome"/>
</dbReference>
<evidence type="ECO:0000259" key="1">
    <source>
        <dbReference type="Pfam" id="PF13619"/>
    </source>
</evidence>
<organism evidence="2 3">
    <name type="scientific">Levilactobacillus koreensis</name>
    <dbReference type="NCBI Taxonomy" id="637971"/>
    <lineage>
        <taxon>Bacteria</taxon>
        <taxon>Bacillati</taxon>
        <taxon>Bacillota</taxon>
        <taxon>Bacilli</taxon>
        <taxon>Lactobacillales</taxon>
        <taxon>Lactobacillaceae</taxon>
        <taxon>Levilactobacillus</taxon>
    </lineage>
</organism>
<feature type="domain" description="KTSC" evidence="1">
    <location>
        <begin position="18"/>
        <end position="65"/>
    </location>
</feature>
<feature type="domain" description="KTSC" evidence="1">
    <location>
        <begin position="93"/>
        <end position="150"/>
    </location>
</feature>
<dbReference type="EMBL" id="CP012033">
    <property type="protein sequence ID" value="AKP65351.1"/>
    <property type="molecule type" value="Genomic_DNA"/>
</dbReference>
<keyword evidence="3" id="KW-1185">Reference proteome</keyword>
<dbReference type="InterPro" id="IPR025309">
    <property type="entry name" value="KTSC_dom"/>
</dbReference>
<reference evidence="2 3" key="1">
    <citation type="submission" date="2015-07" db="EMBL/GenBank/DDBJ databases">
        <title>Lactobacillus korensis/26-25/ whole genome sequencing.</title>
        <authorList>
            <person name="Kim M.K."/>
            <person name="Im W.-T."/>
            <person name="Srinivasan S."/>
            <person name="Lee J.-J."/>
        </authorList>
    </citation>
    <scope>NUCLEOTIDE SEQUENCE [LARGE SCALE GENOMIC DNA]</scope>
    <source>
        <strain evidence="2 3">26-25</strain>
    </source>
</reference>
<sequence length="156" mass="17954">MEITDLPDNAVRQHFQLHYDGLARLLEVHLITGEIYVYRGVTRTTYQHFIDAAHPALYYHNVIAHHGCIQIRFNSLHLSEIGRDAAEMLPLPKSHLIATIAYDNAQSLLLVTFIEKRQLLYPNVPRETVEILLHALDPDEYYKKSITVQYACCAVK</sequence>
<dbReference type="RefSeq" id="WP_048735647.1">
    <property type="nucleotide sequence ID" value="NZ_CP012033.1"/>
</dbReference>
<dbReference type="AlphaFoldDB" id="A0AAC8UWJ9"/>
<evidence type="ECO:0000313" key="2">
    <source>
        <dbReference type="EMBL" id="AKP65351.1"/>
    </source>
</evidence>
<evidence type="ECO:0000313" key="3">
    <source>
        <dbReference type="Proteomes" id="UP000036000"/>
    </source>
</evidence>
<protein>
    <recommendedName>
        <fullName evidence="1">KTSC domain-containing protein</fullName>
    </recommendedName>
</protein>
<dbReference type="Pfam" id="PF13619">
    <property type="entry name" value="KTSC"/>
    <property type="match status" value="2"/>
</dbReference>
<proteinExistence type="predicted"/>
<dbReference type="KEGG" id="lko:ABN16_10290"/>
<accession>A0AAC8UWJ9</accession>
<gene>
    <name evidence="2" type="ORF">ABN16_10290</name>
</gene>
<name>A0AAC8UWJ9_9LACO</name>